<evidence type="ECO:0000313" key="7">
    <source>
        <dbReference type="Proteomes" id="UP000177152"/>
    </source>
</evidence>
<dbReference type="PANTHER" id="PTHR47245">
    <property type="entry name" value="PEPTIDYLPROLYL ISOMERASE"/>
    <property type="match status" value="1"/>
</dbReference>
<dbReference type="InterPro" id="IPR027304">
    <property type="entry name" value="Trigger_fact/SurA_dom_sf"/>
</dbReference>
<reference evidence="6 7" key="1">
    <citation type="journal article" date="2016" name="Nat. Commun.">
        <title>Thousands of microbial genomes shed light on interconnected biogeochemical processes in an aquifer system.</title>
        <authorList>
            <person name="Anantharaman K."/>
            <person name="Brown C.T."/>
            <person name="Hug L.A."/>
            <person name="Sharon I."/>
            <person name="Castelle C.J."/>
            <person name="Probst A.J."/>
            <person name="Thomas B.C."/>
            <person name="Singh A."/>
            <person name="Wilkins M.J."/>
            <person name="Karaoz U."/>
            <person name="Brodie E.L."/>
            <person name="Williams K.H."/>
            <person name="Hubbard S.S."/>
            <person name="Banfield J.F."/>
        </authorList>
    </citation>
    <scope>NUCLEOTIDE SEQUENCE [LARGE SCALE GENOMIC DNA]</scope>
</reference>
<dbReference type="EC" id="5.2.1.8" evidence="2"/>
<dbReference type="AlphaFoldDB" id="A0A1G2K531"/>
<sequence length="195" mass="21404">MLKKFNKKVAIFVTVVVVIGAFAYMYKGYFVAAMVNGQPISRFAVIQELEKESGKKVLDAMITQKLINGAAQKSGVSVTPDEVDAQIKTIESSLQAQGGTLDAALQGQGMTREDLTKQLTLKLTVEKVLADKIQVSDDEVAKYILDNKIEVPKGQEAMAQTQLKDQLKNQKFNQAAGEWVASLKTQAKISNFVNY</sequence>
<accession>A0A1G2K531</accession>
<gene>
    <name evidence="6" type="ORF">A2633_04560</name>
</gene>
<keyword evidence="3" id="KW-0732">Signal</keyword>
<comment type="caution">
    <text evidence="6">The sequence shown here is derived from an EMBL/GenBank/DDBJ whole genome shotgun (WGS) entry which is preliminary data.</text>
</comment>
<dbReference type="Proteomes" id="UP000177152">
    <property type="component" value="Unassembled WGS sequence"/>
</dbReference>
<evidence type="ECO:0000256" key="2">
    <source>
        <dbReference type="ARBA" id="ARBA00013194"/>
    </source>
</evidence>
<dbReference type="Gene3D" id="1.10.4030.10">
    <property type="entry name" value="Porin chaperone SurA, peptide-binding domain"/>
    <property type="match status" value="1"/>
</dbReference>
<name>A0A1G2K531_9BACT</name>
<dbReference type="SUPFAM" id="SSF109998">
    <property type="entry name" value="Triger factor/SurA peptide-binding domain-like"/>
    <property type="match status" value="1"/>
</dbReference>
<evidence type="ECO:0000313" key="6">
    <source>
        <dbReference type="EMBL" id="OGZ93600.1"/>
    </source>
</evidence>
<dbReference type="Pfam" id="PF13624">
    <property type="entry name" value="SurA_N_3"/>
    <property type="match status" value="1"/>
</dbReference>
<evidence type="ECO:0000256" key="3">
    <source>
        <dbReference type="ARBA" id="ARBA00022729"/>
    </source>
</evidence>
<comment type="catalytic activity">
    <reaction evidence="1">
        <text>[protein]-peptidylproline (omega=180) = [protein]-peptidylproline (omega=0)</text>
        <dbReference type="Rhea" id="RHEA:16237"/>
        <dbReference type="Rhea" id="RHEA-COMP:10747"/>
        <dbReference type="Rhea" id="RHEA-COMP:10748"/>
        <dbReference type="ChEBI" id="CHEBI:83833"/>
        <dbReference type="ChEBI" id="CHEBI:83834"/>
        <dbReference type="EC" id="5.2.1.8"/>
    </reaction>
</comment>
<dbReference type="GO" id="GO:0003755">
    <property type="term" value="F:peptidyl-prolyl cis-trans isomerase activity"/>
    <property type="evidence" value="ECO:0007669"/>
    <property type="project" value="UniProtKB-KW"/>
</dbReference>
<evidence type="ECO:0000256" key="5">
    <source>
        <dbReference type="ARBA" id="ARBA00023235"/>
    </source>
</evidence>
<dbReference type="InterPro" id="IPR050245">
    <property type="entry name" value="PrsA_foldase"/>
</dbReference>
<dbReference type="PANTHER" id="PTHR47245:SF1">
    <property type="entry name" value="FOLDASE PROTEIN PRSA"/>
    <property type="match status" value="1"/>
</dbReference>
<dbReference type="EMBL" id="MHQC01000056">
    <property type="protein sequence ID" value="OGZ93600.1"/>
    <property type="molecule type" value="Genomic_DNA"/>
</dbReference>
<evidence type="ECO:0000256" key="1">
    <source>
        <dbReference type="ARBA" id="ARBA00000971"/>
    </source>
</evidence>
<organism evidence="6 7">
    <name type="scientific">Candidatus Sungbacteria bacterium RIFCSPHIGHO2_01_FULL_47_32</name>
    <dbReference type="NCBI Taxonomy" id="1802264"/>
    <lineage>
        <taxon>Bacteria</taxon>
        <taxon>Candidatus Sungiibacteriota</taxon>
    </lineage>
</organism>
<protein>
    <recommendedName>
        <fullName evidence="2">peptidylprolyl isomerase</fullName>
        <ecNumber evidence="2">5.2.1.8</ecNumber>
    </recommendedName>
</protein>
<keyword evidence="5" id="KW-0413">Isomerase</keyword>
<keyword evidence="4" id="KW-0697">Rotamase</keyword>
<proteinExistence type="predicted"/>
<evidence type="ECO:0000256" key="4">
    <source>
        <dbReference type="ARBA" id="ARBA00023110"/>
    </source>
</evidence>